<dbReference type="InterPro" id="IPR036420">
    <property type="entry name" value="BRCT_dom_sf"/>
</dbReference>
<dbReference type="RefSeq" id="XP_013349210.1">
    <property type="nucleotide sequence ID" value="XM_013493756.1"/>
</dbReference>
<dbReference type="OrthoDB" id="342264at2759"/>
<dbReference type="PROSITE" id="PS50172">
    <property type="entry name" value="BRCT"/>
    <property type="match status" value="1"/>
</dbReference>
<sequence length="766" mass="83738">MASWILTLIGSDGKTIASQSQEVDSLTRETIFVEEAPNGALKLTKYFDKTQVRYDWVCQFEFEGGAIKFSSDVVDTEIVPISPAHQLLSRVSLPFSADDRHYFVLLRNGDAIEFEHKIFRIEVSFDPTGLDVQVESSGPGVDSRKIKRERIKEEDDSGDDDTDDDTDDEDVQPPMNARRDMSAEESQHMFSTSRENLSPTPRPVTSESQIVKETPNRRRIRSQHESIIPESIPLNEPLSPRSESAPNGDGFEGPVDVLPDIHTGELPNTSPSEVLQFRIPSQRTLSVNDSITVEEVGTLVSNLNGSNPPSQVPPPDSPPKKKSRLSSFPSQLYEESLIEEPLEDTTSPEPQAIPPSVEPAINEPESTASPMDIINDQITNNNQPATAEDADDIAITVPSPALLQQPSAENTDGDDTAAAAPSPISPHGEVKTATNRPGRKRKTVLVSASVTSSIKRAKIIGETVSTTEATPTGTASKRGSGRSKGLETPSGSAPTRNSSRRKSLDEDPTPNTISRRVSNRHKSIDSERAPSGSPSVIGRQYTGDAPIIIFSNTKTHERSQLMKFLKAQGASRTEDIKLANFLCVGHGELLKTPKLLHSLTLGKTIVTDDWVSRSVDAGMLLETSDFLPEELKATSHHDRTAIFTDEIIYVTPIQRLAYKKGWDDVMAIVRQAGGTNPLTGPLSKLDTSTITIYIGADKDDDVAAELQDQDVKVYKKDILGASIVQGELVLDEEMELPSMEVTVKTEAKTVKQEPKSEKRSGRKKKA</sequence>
<evidence type="ECO:0000313" key="3">
    <source>
        <dbReference type="EMBL" id="KER00697.1"/>
    </source>
</evidence>
<dbReference type="InterPro" id="IPR001357">
    <property type="entry name" value="BRCT_dom"/>
</dbReference>
<dbReference type="EMBL" id="KL584749">
    <property type="protein sequence ID" value="KER00697.1"/>
    <property type="molecule type" value="Genomic_DNA"/>
</dbReference>
<dbReference type="Proteomes" id="UP000030641">
    <property type="component" value="Unassembled WGS sequence"/>
</dbReference>
<dbReference type="InParanoid" id="A0A074ZQZ1"/>
<keyword evidence="4" id="KW-1185">Reference proteome</keyword>
<dbReference type="OMA" id="IRMTNSE"/>
<organism evidence="3 4">
    <name type="scientific">Aureobasidium subglaciale (strain EXF-2481)</name>
    <name type="common">Aureobasidium pullulans var. subglaciale</name>
    <dbReference type="NCBI Taxonomy" id="1043005"/>
    <lineage>
        <taxon>Eukaryota</taxon>
        <taxon>Fungi</taxon>
        <taxon>Dikarya</taxon>
        <taxon>Ascomycota</taxon>
        <taxon>Pezizomycotina</taxon>
        <taxon>Dothideomycetes</taxon>
        <taxon>Dothideomycetidae</taxon>
        <taxon>Dothideales</taxon>
        <taxon>Saccotheciaceae</taxon>
        <taxon>Aureobasidium</taxon>
    </lineage>
</organism>
<protein>
    <recommendedName>
        <fullName evidence="2">BRCT domain-containing protein</fullName>
    </recommendedName>
</protein>
<dbReference type="SUPFAM" id="SSF52113">
    <property type="entry name" value="BRCT domain"/>
    <property type="match status" value="1"/>
</dbReference>
<name>A0A074ZQZ1_AURSE</name>
<evidence type="ECO:0000259" key="2">
    <source>
        <dbReference type="PROSITE" id="PS50172"/>
    </source>
</evidence>
<dbReference type="Gene3D" id="3.40.50.10190">
    <property type="entry name" value="BRCT domain"/>
    <property type="match status" value="1"/>
</dbReference>
<feature type="compositionally biased region" description="Polar residues" evidence="1">
    <location>
        <begin position="464"/>
        <end position="477"/>
    </location>
</feature>
<feature type="compositionally biased region" description="Basic and acidic residues" evidence="1">
    <location>
        <begin position="177"/>
        <end position="187"/>
    </location>
</feature>
<feature type="region of interest" description="Disordered" evidence="1">
    <location>
        <begin position="745"/>
        <end position="766"/>
    </location>
</feature>
<dbReference type="GeneID" id="25362883"/>
<feature type="compositionally biased region" description="Acidic residues" evidence="1">
    <location>
        <begin position="154"/>
        <end position="171"/>
    </location>
</feature>
<feature type="compositionally biased region" description="Low complexity" evidence="1">
    <location>
        <begin position="372"/>
        <end position="387"/>
    </location>
</feature>
<dbReference type="HOGENOM" id="CLU_395315_0_0_1"/>
<feature type="region of interest" description="Disordered" evidence="1">
    <location>
        <begin position="464"/>
        <end position="538"/>
    </location>
</feature>
<dbReference type="AlphaFoldDB" id="A0A074ZQZ1"/>
<reference evidence="3 4" key="1">
    <citation type="journal article" date="2014" name="BMC Genomics">
        <title>Genome sequencing of four Aureobasidium pullulans varieties: biotechnological potential, stress tolerance, and description of new species.</title>
        <authorList>
            <person name="Gostin Ar C."/>
            <person name="Ohm R.A."/>
            <person name="Kogej T."/>
            <person name="Sonjak S."/>
            <person name="Turk M."/>
            <person name="Zajc J."/>
            <person name="Zalar P."/>
            <person name="Grube M."/>
            <person name="Sun H."/>
            <person name="Han J."/>
            <person name="Sharma A."/>
            <person name="Chiniquy J."/>
            <person name="Ngan C.Y."/>
            <person name="Lipzen A."/>
            <person name="Barry K."/>
            <person name="Grigoriev I.V."/>
            <person name="Gunde-Cimerman N."/>
        </authorList>
    </citation>
    <scope>NUCLEOTIDE SEQUENCE [LARGE SCALE GENOMIC DNA]</scope>
    <source>
        <strain evidence="3 4">EXF-2481</strain>
    </source>
</reference>
<feature type="region of interest" description="Disordered" evidence="1">
    <location>
        <begin position="130"/>
        <end position="273"/>
    </location>
</feature>
<gene>
    <name evidence="3" type="ORF">AUEXF2481DRAFT_24991</name>
</gene>
<proteinExistence type="predicted"/>
<feature type="domain" description="BRCT" evidence="2">
    <location>
        <begin position="547"/>
        <end position="628"/>
    </location>
</feature>
<feature type="compositionally biased region" description="Polar residues" evidence="1">
    <location>
        <begin position="188"/>
        <end position="211"/>
    </location>
</feature>
<accession>A0A074ZQZ1</accession>
<feature type="compositionally biased region" description="Basic and acidic residues" evidence="1">
    <location>
        <begin position="745"/>
        <end position="759"/>
    </location>
</feature>
<evidence type="ECO:0000313" key="4">
    <source>
        <dbReference type="Proteomes" id="UP000030641"/>
    </source>
</evidence>
<evidence type="ECO:0000256" key="1">
    <source>
        <dbReference type="SAM" id="MobiDB-lite"/>
    </source>
</evidence>
<feature type="region of interest" description="Disordered" evidence="1">
    <location>
        <begin position="298"/>
        <end position="447"/>
    </location>
</feature>